<evidence type="ECO:0000313" key="3">
    <source>
        <dbReference type="Proteomes" id="UP000824200"/>
    </source>
</evidence>
<keyword evidence="1" id="KW-0472">Membrane</keyword>
<protein>
    <submittedName>
        <fullName evidence="2">Uncharacterized protein</fullName>
    </submittedName>
</protein>
<keyword evidence="1" id="KW-1133">Transmembrane helix</keyword>
<evidence type="ECO:0000256" key="1">
    <source>
        <dbReference type="SAM" id="Phobius"/>
    </source>
</evidence>
<feature type="transmembrane region" description="Helical" evidence="1">
    <location>
        <begin position="7"/>
        <end position="30"/>
    </location>
</feature>
<dbReference type="AlphaFoldDB" id="A0A9D1E4S8"/>
<accession>A0A9D1E4S8</accession>
<organism evidence="2 3">
    <name type="scientific">Candidatus Fimimonas gallinarum</name>
    <dbReference type="NCBI Taxonomy" id="2840821"/>
    <lineage>
        <taxon>Bacteria</taxon>
        <taxon>Pseudomonadati</taxon>
        <taxon>Myxococcota</taxon>
        <taxon>Myxococcia</taxon>
        <taxon>Myxococcales</taxon>
        <taxon>Cystobacterineae</taxon>
        <taxon>Myxococcaceae</taxon>
        <taxon>Myxococcaceae incertae sedis</taxon>
        <taxon>Candidatus Fimimonas</taxon>
    </lineage>
</organism>
<proteinExistence type="predicted"/>
<dbReference type="Proteomes" id="UP000824200">
    <property type="component" value="Unassembled WGS sequence"/>
</dbReference>
<evidence type="ECO:0000313" key="2">
    <source>
        <dbReference type="EMBL" id="HIR66363.1"/>
    </source>
</evidence>
<gene>
    <name evidence="2" type="ORF">IAC95_05740</name>
</gene>
<dbReference type="EMBL" id="DVHL01000045">
    <property type="protein sequence ID" value="HIR66363.1"/>
    <property type="molecule type" value="Genomic_DNA"/>
</dbReference>
<keyword evidence="1" id="KW-0812">Transmembrane</keyword>
<reference evidence="2" key="2">
    <citation type="journal article" date="2021" name="PeerJ">
        <title>Extensive microbial diversity within the chicken gut microbiome revealed by metagenomics and culture.</title>
        <authorList>
            <person name="Gilroy R."/>
            <person name="Ravi A."/>
            <person name="Getino M."/>
            <person name="Pursley I."/>
            <person name="Horton D.L."/>
            <person name="Alikhan N.F."/>
            <person name="Baker D."/>
            <person name="Gharbi K."/>
            <person name="Hall N."/>
            <person name="Watson M."/>
            <person name="Adriaenssens E.M."/>
            <person name="Foster-Nyarko E."/>
            <person name="Jarju S."/>
            <person name="Secka A."/>
            <person name="Antonio M."/>
            <person name="Oren A."/>
            <person name="Chaudhuri R.R."/>
            <person name="La Ragione R."/>
            <person name="Hildebrand F."/>
            <person name="Pallen M.J."/>
        </authorList>
    </citation>
    <scope>NUCLEOTIDE SEQUENCE</scope>
    <source>
        <strain evidence="2">CHK121-14286</strain>
    </source>
</reference>
<comment type="caution">
    <text evidence="2">The sequence shown here is derived from an EMBL/GenBank/DDBJ whole genome shotgun (WGS) entry which is preliminary data.</text>
</comment>
<name>A0A9D1E4S8_9BACT</name>
<reference evidence="2" key="1">
    <citation type="submission" date="2020-10" db="EMBL/GenBank/DDBJ databases">
        <authorList>
            <person name="Gilroy R."/>
        </authorList>
    </citation>
    <scope>NUCLEOTIDE SEQUENCE</scope>
    <source>
        <strain evidence="2">CHK121-14286</strain>
    </source>
</reference>
<sequence length="853" mass="93022">MSRVLAFFLGMIFGIVFLLGSLGLGVYLAVTKVTPADISQETAVLGDLANMSLLDIYKNLSTLYSQKIGVADQNGKYYSLGDLCTQYNIDSQNLFGVSLSDDLLEVPVFEFFSATTDSQGNNGVQRALKQIKVSAIPSLLNLFVKNEDGSAIVNDNVMEELSNYNIVELMTKEQGIAYVFENITFSQLLPENFPSDPNGDNALMWAVGQSSVGKLYTALGSNDSLFLQLKDGGALETLGQMEVTDLLGSQAGTLSSLFGDTLVVDLVGENGEINVDDIINYTYVGSLLGCIRNEITDVSGYHVLASSPNGDVLYGIIDGKDSLVKEEDGKYYEAELTCTEQHDVHGYDCYGFVWYNSSVLPSDHPCTPDEELIKDGLHHSKVSSLYGAFVNLRIADITGGSFDAILDKVKDLTISEIVNGEVSGILANFADMTVGELLDGGLEDMYLGSFLGYARTQADSSAVTGATTLPDGTKVGVCNGKTVMSDDGETWYLAKSVCEQQHPHTRDCYIYIWMNGNAQVDGVMAKLAAKKINSLGDISNMLQDFTLADVLGEENLTGIFRQLANVPIGQISAEIDNIYIGTVLEYTRKQVADISGYTAVDDVADVLQNNGEFVRKDGDVWYEAKLDCTESHVHNSDCYGFVWYTDETCVQAVSGLEAMLSNATINTIGDRLKLENFTLAKLGIGADNNILAYLQDVPLSEIDTQLNTMKLGVALGYTLNNENMWVDGEGNPVKGINAKIAEMSIQDFGSGNGITAITDTLTIGDLMDSGMIVLDKDKEYKLNIIFCNDNEKSFTENGLTYHCNIVDFIAYHNVDKNASAKDFYDKFTHNIECAAQWQNMRLTEFVDSLLNAF</sequence>